<accession>A0A7C3GBS8</accession>
<dbReference type="PANTHER" id="PTHR34068:SF2">
    <property type="entry name" value="UPF0145 PROTEIN SCO3412"/>
    <property type="match status" value="1"/>
</dbReference>
<dbReference type="SUPFAM" id="SSF117782">
    <property type="entry name" value="YbjQ-like"/>
    <property type="match status" value="1"/>
</dbReference>
<evidence type="ECO:0000256" key="2">
    <source>
        <dbReference type="HAMAP-Rule" id="MF_00338"/>
    </source>
</evidence>
<protein>
    <recommendedName>
        <fullName evidence="2">UPF0145 protein ENJ46_01925</fullName>
    </recommendedName>
</protein>
<proteinExistence type="inferred from homology"/>
<dbReference type="AlphaFoldDB" id="A0A7C3GBS8"/>
<name>A0A7C3GBS8_9PROT</name>
<sequence>MQISNLETIPGTRIVHHLGMVQGNTVRAKHVGKDILSGLKNIVGGELTAYTELLNDSREESTERMIAAAHALGANAVLNVRFSTSSVSAGASELFVYGTAVIVEAL</sequence>
<evidence type="ECO:0000313" key="3">
    <source>
        <dbReference type="EMBL" id="HFB54656.1"/>
    </source>
</evidence>
<dbReference type="Gene3D" id="3.30.110.70">
    <property type="entry name" value="Hypothetical protein apc22750. Chain B"/>
    <property type="match status" value="1"/>
</dbReference>
<organism evidence="3">
    <name type="scientific">Hellea balneolensis</name>
    <dbReference type="NCBI Taxonomy" id="287478"/>
    <lineage>
        <taxon>Bacteria</taxon>
        <taxon>Pseudomonadati</taxon>
        <taxon>Pseudomonadota</taxon>
        <taxon>Alphaproteobacteria</taxon>
        <taxon>Maricaulales</taxon>
        <taxon>Robiginitomaculaceae</taxon>
        <taxon>Hellea</taxon>
    </lineage>
</organism>
<dbReference type="EMBL" id="DRMN01000129">
    <property type="protein sequence ID" value="HFB54656.1"/>
    <property type="molecule type" value="Genomic_DNA"/>
</dbReference>
<dbReference type="HAMAP" id="MF_00338">
    <property type="entry name" value="UPF0145"/>
    <property type="match status" value="1"/>
</dbReference>
<gene>
    <name evidence="3" type="ORF">ENJ46_01925</name>
</gene>
<dbReference type="Proteomes" id="UP000886042">
    <property type="component" value="Unassembled WGS sequence"/>
</dbReference>
<comment type="similarity">
    <text evidence="1 2">Belongs to the UPF0145 family.</text>
</comment>
<dbReference type="InterPro" id="IPR035439">
    <property type="entry name" value="UPF0145_dom_sf"/>
</dbReference>
<dbReference type="InterPro" id="IPR002765">
    <property type="entry name" value="UPF0145_YbjQ-like"/>
</dbReference>
<reference evidence="3" key="1">
    <citation type="journal article" date="2020" name="mSystems">
        <title>Genome- and Community-Level Interaction Insights into Carbon Utilization and Element Cycling Functions of Hydrothermarchaeota in Hydrothermal Sediment.</title>
        <authorList>
            <person name="Zhou Z."/>
            <person name="Liu Y."/>
            <person name="Xu W."/>
            <person name="Pan J."/>
            <person name="Luo Z.H."/>
            <person name="Li M."/>
        </authorList>
    </citation>
    <scope>NUCLEOTIDE SEQUENCE [LARGE SCALE GENOMIC DNA]</scope>
    <source>
        <strain evidence="3">HyVt-489</strain>
    </source>
</reference>
<dbReference type="Pfam" id="PF01906">
    <property type="entry name" value="YbjQ_1"/>
    <property type="match status" value="1"/>
</dbReference>
<dbReference type="PANTHER" id="PTHR34068">
    <property type="entry name" value="UPF0145 PROTEIN YBJQ"/>
    <property type="match status" value="1"/>
</dbReference>
<evidence type="ECO:0000256" key="1">
    <source>
        <dbReference type="ARBA" id="ARBA00010751"/>
    </source>
</evidence>
<comment type="caution">
    <text evidence="3">The sequence shown here is derived from an EMBL/GenBank/DDBJ whole genome shotgun (WGS) entry which is preliminary data.</text>
</comment>